<reference evidence="4" key="1">
    <citation type="submission" date="2016-02" db="EMBL/GenBank/DDBJ databases">
        <title>Comparative genomics of biotechnologically important yeasts.</title>
        <authorList>
            <consortium name="DOE Joint Genome Institute"/>
            <person name="Riley R."/>
            <person name="Haridas S."/>
            <person name="Wolfe K.H."/>
            <person name="Lopes M.R."/>
            <person name="Hittinger C.T."/>
            <person name="Goker M."/>
            <person name="Salamov A."/>
            <person name="Wisecaver J."/>
            <person name="Long T.M."/>
            <person name="Aerts A.L."/>
            <person name="Barry K."/>
            <person name="Choi C."/>
            <person name="Clum A."/>
            <person name="Coughlan A.Y."/>
            <person name="Deshpande S."/>
            <person name="Douglass A.P."/>
            <person name="Hanson S.J."/>
            <person name="Klenk H.-P."/>
            <person name="Labutti K."/>
            <person name="Lapidus A."/>
            <person name="Lindquist E."/>
            <person name="Lipzen A."/>
            <person name="Meier-Kolthoff J.P."/>
            <person name="Ohm R.A."/>
            <person name="Otillar R.P."/>
            <person name="Pangilinan J."/>
            <person name="Peng Y."/>
            <person name="Rokas A."/>
            <person name="Rosa C.A."/>
            <person name="Scheuner C."/>
            <person name="Sibirny A.A."/>
            <person name="Slot J.C."/>
            <person name="Stielow J.B."/>
            <person name="Sun H."/>
            <person name="Kurtzman C.P."/>
            <person name="Blackwell M."/>
            <person name="Jeffries T.W."/>
            <person name="Grigoriev I.V."/>
        </authorList>
    </citation>
    <scope>NUCLEOTIDE SEQUENCE [LARGE SCALE GENOMIC DNA]</scope>
    <source>
        <strain evidence="4">NRRL Y-17796</strain>
    </source>
</reference>
<feature type="domain" description="JmjC" evidence="2">
    <location>
        <begin position="217"/>
        <end position="378"/>
    </location>
</feature>
<feature type="non-terminal residue" evidence="3">
    <location>
        <position position="384"/>
    </location>
</feature>
<evidence type="ECO:0000313" key="4">
    <source>
        <dbReference type="Proteomes" id="UP000095023"/>
    </source>
</evidence>
<dbReference type="Gene3D" id="2.60.120.650">
    <property type="entry name" value="Cupin"/>
    <property type="match status" value="1"/>
</dbReference>
<dbReference type="GO" id="GO:0000987">
    <property type="term" value="F:cis-regulatory region sequence-specific DNA binding"/>
    <property type="evidence" value="ECO:0007669"/>
    <property type="project" value="TreeGrafter"/>
</dbReference>
<dbReference type="AlphaFoldDB" id="A0A1E4TK76"/>
<feature type="domain" description="F-box" evidence="1">
    <location>
        <begin position="31"/>
        <end position="77"/>
    </location>
</feature>
<evidence type="ECO:0000259" key="2">
    <source>
        <dbReference type="PROSITE" id="PS51184"/>
    </source>
</evidence>
<dbReference type="SMART" id="SM00256">
    <property type="entry name" value="FBOX"/>
    <property type="match status" value="1"/>
</dbReference>
<dbReference type="PANTHER" id="PTHR12480:SF21">
    <property type="entry name" value="JMJC DOMAIN-CONTAINING PROTEIN 8"/>
    <property type="match status" value="1"/>
</dbReference>
<dbReference type="Pfam" id="PF12937">
    <property type="entry name" value="F-box-like"/>
    <property type="match status" value="1"/>
</dbReference>
<evidence type="ECO:0000313" key="3">
    <source>
        <dbReference type="EMBL" id="ODV92068.1"/>
    </source>
</evidence>
<dbReference type="SUPFAM" id="SSF51197">
    <property type="entry name" value="Clavaminate synthase-like"/>
    <property type="match status" value="1"/>
</dbReference>
<sequence length="384" mass="44209">TSYTVTRHYLGVLPEGNLLLSGSANPRSDSLGTLSILDDETILSIIQRLDCQDILQLQQTSKYMYALCDMNEVWKQLLIERDEPITKWYGSWKGTALGKWISSSDVSDRCKGVYSDTIFRPYMCSQYVFDPFKYEASFNIPRIDSLTNEEFNAKWYNRPHIVTSSLLHEWTLDDLVARYGERLFRAENFDITLSAYRDYVYSNTDESPLYLFDKSFAEGTTLGDEYKVASAFDEDLFTILKEERPDHRWLIIGPPRSGSTFHQDPNNTCAWNLTITGHKYWIFFPPRAVPPGIHVTKDKSEVTAPVSIPEWMTSFYSEARRLPEFIHGISKPGDTIYVPAGWWHLVLNIGDEPTIAVTQNFVPKSQVRPVLKFLRDRSDQISGF</sequence>
<dbReference type="InterPro" id="IPR003347">
    <property type="entry name" value="JmjC_dom"/>
</dbReference>
<keyword evidence="4" id="KW-1185">Reference proteome</keyword>
<name>A0A1E4TK76_9ASCO</name>
<proteinExistence type="predicted"/>
<dbReference type="PROSITE" id="PS50181">
    <property type="entry name" value="FBOX"/>
    <property type="match status" value="1"/>
</dbReference>
<dbReference type="Proteomes" id="UP000095023">
    <property type="component" value="Unassembled WGS sequence"/>
</dbReference>
<dbReference type="PROSITE" id="PS51184">
    <property type="entry name" value="JMJC"/>
    <property type="match status" value="1"/>
</dbReference>
<dbReference type="SUPFAM" id="SSF81383">
    <property type="entry name" value="F-box domain"/>
    <property type="match status" value="1"/>
</dbReference>
<feature type="non-terminal residue" evidence="3">
    <location>
        <position position="1"/>
    </location>
</feature>
<dbReference type="InterPro" id="IPR036047">
    <property type="entry name" value="F-box-like_dom_sf"/>
</dbReference>
<protein>
    <recommendedName>
        <fullName evidence="5">JmjC domain-containing protein</fullName>
    </recommendedName>
</protein>
<dbReference type="PANTHER" id="PTHR12480">
    <property type="entry name" value="ARGININE DEMETHYLASE AND LYSYL-HYDROXYLASE JMJD"/>
    <property type="match status" value="1"/>
</dbReference>
<dbReference type="SMART" id="SM00558">
    <property type="entry name" value="JmjC"/>
    <property type="match status" value="1"/>
</dbReference>
<dbReference type="OrthoDB" id="424465at2759"/>
<dbReference type="GO" id="GO:0005634">
    <property type="term" value="C:nucleus"/>
    <property type="evidence" value="ECO:0007669"/>
    <property type="project" value="TreeGrafter"/>
</dbReference>
<evidence type="ECO:0000259" key="1">
    <source>
        <dbReference type="PROSITE" id="PS50181"/>
    </source>
</evidence>
<dbReference type="InterPro" id="IPR001810">
    <property type="entry name" value="F-box_dom"/>
</dbReference>
<dbReference type="Gene3D" id="1.20.1280.50">
    <property type="match status" value="1"/>
</dbReference>
<dbReference type="InterPro" id="IPR050910">
    <property type="entry name" value="JMJD6_ArgDemeth/LysHydrox"/>
</dbReference>
<organism evidence="3 4">
    <name type="scientific">Tortispora caseinolytica NRRL Y-17796</name>
    <dbReference type="NCBI Taxonomy" id="767744"/>
    <lineage>
        <taxon>Eukaryota</taxon>
        <taxon>Fungi</taxon>
        <taxon>Dikarya</taxon>
        <taxon>Ascomycota</taxon>
        <taxon>Saccharomycotina</taxon>
        <taxon>Trigonopsidomycetes</taxon>
        <taxon>Trigonopsidales</taxon>
        <taxon>Trigonopsidaceae</taxon>
        <taxon>Tortispora</taxon>
    </lineage>
</organism>
<dbReference type="EMBL" id="KV453841">
    <property type="protein sequence ID" value="ODV92068.1"/>
    <property type="molecule type" value="Genomic_DNA"/>
</dbReference>
<gene>
    <name evidence="3" type="ORF">CANCADRAFT_17313</name>
</gene>
<accession>A0A1E4TK76</accession>
<evidence type="ECO:0008006" key="5">
    <source>
        <dbReference type="Google" id="ProtNLM"/>
    </source>
</evidence>
<dbReference type="Pfam" id="PF02373">
    <property type="entry name" value="JmjC"/>
    <property type="match status" value="1"/>
</dbReference>